<feature type="domain" description="RES" evidence="1">
    <location>
        <begin position="17"/>
        <end position="146"/>
    </location>
</feature>
<organism evidence="2 3">
    <name type="scientific">Burkholderia cepacia</name>
    <name type="common">Pseudomonas cepacia</name>
    <dbReference type="NCBI Taxonomy" id="292"/>
    <lineage>
        <taxon>Bacteria</taxon>
        <taxon>Pseudomonadati</taxon>
        <taxon>Pseudomonadota</taxon>
        <taxon>Betaproteobacteria</taxon>
        <taxon>Burkholderiales</taxon>
        <taxon>Burkholderiaceae</taxon>
        <taxon>Burkholderia</taxon>
        <taxon>Burkholderia cepacia complex</taxon>
    </lineage>
</organism>
<dbReference type="Proteomes" id="UP000238206">
    <property type="component" value="Unassembled WGS sequence"/>
</dbReference>
<dbReference type="InterPro" id="IPR014914">
    <property type="entry name" value="RES_dom"/>
</dbReference>
<evidence type="ECO:0000313" key="3">
    <source>
        <dbReference type="Proteomes" id="UP000238206"/>
    </source>
</evidence>
<dbReference type="RefSeq" id="WP_105393946.1">
    <property type="nucleotide sequence ID" value="NZ_PUIQ01000126.1"/>
</dbReference>
<dbReference type="EMBL" id="PUIQ01000126">
    <property type="protein sequence ID" value="PQP07101.1"/>
    <property type="molecule type" value="Genomic_DNA"/>
</dbReference>
<comment type="caution">
    <text evidence="2">The sequence shown here is derived from an EMBL/GenBank/DDBJ whole genome shotgun (WGS) entry which is preliminary data.</text>
</comment>
<dbReference type="AlphaFoldDB" id="A0A2S8HX93"/>
<dbReference type="SMART" id="SM00953">
    <property type="entry name" value="RES"/>
    <property type="match status" value="1"/>
</dbReference>
<sequence length="166" mass="18889">MVVYRLCAAAWASRRFALNGEGAARYGQRWNPAGQRAAYFGSSRALCALEYLVHVGDVEDVPELRMVRLEIRDDPADYDDFSDEQRRRLPRNWRERDAMSRCQQFGGELLGPTGKLGFKVPSALIPAEWNIVLNPDHPTFRDSIVSFRSEGPFVYDPRLLAIGQSR</sequence>
<protein>
    <recommendedName>
        <fullName evidence="1">RES domain-containing protein</fullName>
    </recommendedName>
</protein>
<name>A0A2S8HX93_BURCE</name>
<proteinExistence type="predicted"/>
<evidence type="ECO:0000313" key="2">
    <source>
        <dbReference type="EMBL" id="PQP07101.1"/>
    </source>
</evidence>
<reference evidence="2 3" key="1">
    <citation type="submission" date="2018-02" db="EMBL/GenBank/DDBJ databases">
        <title>Draft genome sequencing of Burkholderia cepacia Y14-15.</title>
        <authorList>
            <person name="Zheng B.-X."/>
        </authorList>
    </citation>
    <scope>NUCLEOTIDE SEQUENCE [LARGE SCALE GENOMIC DNA]</scope>
    <source>
        <strain evidence="2 3">Y14-15</strain>
    </source>
</reference>
<evidence type="ECO:0000259" key="1">
    <source>
        <dbReference type="SMART" id="SM00953"/>
    </source>
</evidence>
<dbReference type="Pfam" id="PF08808">
    <property type="entry name" value="RES"/>
    <property type="match status" value="1"/>
</dbReference>
<accession>A0A2S8HX93</accession>
<gene>
    <name evidence="2" type="ORF">C5615_38070</name>
</gene>